<dbReference type="KEGG" id="sna:Snas_0586"/>
<evidence type="ECO:0000313" key="9">
    <source>
        <dbReference type="EMBL" id="ADD40300.1"/>
    </source>
</evidence>
<dbReference type="Pfam" id="PF00877">
    <property type="entry name" value="NLPC_P60"/>
    <property type="match status" value="1"/>
</dbReference>
<dbReference type="AlphaFoldDB" id="D3Q601"/>
<dbReference type="PANTHER" id="PTHR47359:SF3">
    <property type="entry name" value="NLP_P60 DOMAIN-CONTAINING PROTEIN-RELATED"/>
    <property type="match status" value="1"/>
</dbReference>
<dbReference type="Gene3D" id="3.90.1720.10">
    <property type="entry name" value="endopeptidase domain like (from Nostoc punctiforme)"/>
    <property type="match status" value="1"/>
</dbReference>
<evidence type="ECO:0000256" key="2">
    <source>
        <dbReference type="ARBA" id="ARBA00022670"/>
    </source>
</evidence>
<evidence type="ECO:0000256" key="7">
    <source>
        <dbReference type="SAM" id="SignalP"/>
    </source>
</evidence>
<keyword evidence="7" id="KW-0732">Signal</keyword>
<evidence type="ECO:0000256" key="6">
    <source>
        <dbReference type="SAM" id="MobiDB-lite"/>
    </source>
</evidence>
<name>D3Q601_STANL</name>
<keyword evidence="10" id="KW-1185">Reference proteome</keyword>
<organism evidence="9 10">
    <name type="scientific">Stackebrandtia nassauensis (strain DSM 44728 / CIP 108903 / NRRL B-16338 / NBRC 102104 / LLR-40K-21)</name>
    <dbReference type="NCBI Taxonomy" id="446470"/>
    <lineage>
        <taxon>Bacteria</taxon>
        <taxon>Bacillati</taxon>
        <taxon>Actinomycetota</taxon>
        <taxon>Actinomycetes</taxon>
        <taxon>Glycomycetales</taxon>
        <taxon>Glycomycetaceae</taxon>
        <taxon>Stackebrandtia</taxon>
    </lineage>
</organism>
<reference evidence="9 10" key="1">
    <citation type="journal article" date="2009" name="Stand. Genomic Sci.">
        <title>Complete genome sequence of Stackebrandtia nassauensis type strain (LLR-40K-21).</title>
        <authorList>
            <person name="Munk C."/>
            <person name="Lapidus A."/>
            <person name="Copeland A."/>
            <person name="Jando M."/>
            <person name="Mayilraj S."/>
            <person name="Glavina Del Rio T."/>
            <person name="Nolan M."/>
            <person name="Chen F."/>
            <person name="Lucas S."/>
            <person name="Tice H."/>
            <person name="Cheng J.F."/>
            <person name="Han C."/>
            <person name="Detter J.C."/>
            <person name="Bruce D."/>
            <person name="Goodwin L."/>
            <person name="Chain P."/>
            <person name="Pitluck S."/>
            <person name="Goker M."/>
            <person name="Ovchinikova G."/>
            <person name="Pati A."/>
            <person name="Ivanova N."/>
            <person name="Mavromatis K."/>
            <person name="Chen A."/>
            <person name="Palaniappan K."/>
            <person name="Land M."/>
            <person name="Hauser L."/>
            <person name="Chang Y.J."/>
            <person name="Jeffries C.D."/>
            <person name="Bristow J."/>
            <person name="Eisen J.A."/>
            <person name="Markowitz V."/>
            <person name="Hugenholtz P."/>
            <person name="Kyrpides N.C."/>
            <person name="Klenk H.P."/>
        </authorList>
    </citation>
    <scope>NUCLEOTIDE SEQUENCE [LARGE SCALE GENOMIC DNA]</scope>
    <source>
        <strain evidence="10">DSM 44728 / CIP 108903 / NRRL B-16338 / NBRC 102104 / LLR-40K-21</strain>
    </source>
</reference>
<evidence type="ECO:0000256" key="3">
    <source>
        <dbReference type="ARBA" id="ARBA00022801"/>
    </source>
</evidence>
<dbReference type="STRING" id="446470.Snas_0586"/>
<dbReference type="InterPro" id="IPR000064">
    <property type="entry name" value="NLP_P60_dom"/>
</dbReference>
<evidence type="ECO:0000259" key="8">
    <source>
        <dbReference type="PROSITE" id="PS51935"/>
    </source>
</evidence>
<dbReference type="eggNOG" id="COG0791">
    <property type="taxonomic scope" value="Bacteria"/>
</dbReference>
<evidence type="ECO:0000256" key="1">
    <source>
        <dbReference type="ARBA" id="ARBA00007074"/>
    </source>
</evidence>
<dbReference type="GO" id="GO:0006508">
    <property type="term" value="P:proteolysis"/>
    <property type="evidence" value="ECO:0007669"/>
    <property type="project" value="UniProtKB-KW"/>
</dbReference>
<feature type="signal peptide" evidence="7">
    <location>
        <begin position="1"/>
        <end position="28"/>
    </location>
</feature>
<accession>D3Q601</accession>
<feature type="region of interest" description="Disordered" evidence="6">
    <location>
        <begin position="29"/>
        <end position="67"/>
    </location>
</feature>
<protein>
    <submittedName>
        <fullName evidence="9">NLP/P60 protein</fullName>
    </submittedName>
</protein>
<evidence type="ECO:0000313" key="10">
    <source>
        <dbReference type="Proteomes" id="UP000000844"/>
    </source>
</evidence>
<dbReference type="PROSITE" id="PS51935">
    <property type="entry name" value="NLPC_P60"/>
    <property type="match status" value="1"/>
</dbReference>
<sequence length="432" mass="46542">MKTTPSRVVMCLGTAVLLGISTPVPALADPVTVVPDDGSRPEGGAPAGDQEPGEVPISGPGISRGPYADKIAEQTRSLADLGERTTDAEEQLKLRKDETSLSRLNWRDLDGEAKATEELAADMAAAAYQEKAAEIPGLTDKFEDLFEVNPELLNLNQNAIMEEAEDARSDAGVAKATLDAAEATEAIAEGEHKDLSKKLDKKTKSLEKLIERNREAITLEEQQAEANNERETGQISIDIDGAEAAEEAKQAVKFALKQTGKSYVWGDEGPNTYDCSGLTQTSYGQPGVRLPRIAKQQFRDTSQARVPMEKLLPGDLIFYGDVPEDWTSVYHVGMYIGDGQMVHAPRPGDVVRVAPVWFDEFVGAHRVVQAVDTKPAESKEKKDKKEKKRADSPSETPATKPESPPVPGSDEETTSGPGGGDAPTPTPTPWRG</sequence>
<dbReference type="SUPFAM" id="SSF54001">
    <property type="entry name" value="Cysteine proteinases"/>
    <property type="match status" value="1"/>
</dbReference>
<proteinExistence type="inferred from homology"/>
<keyword evidence="5" id="KW-0175">Coiled coil</keyword>
<dbReference type="EMBL" id="CP001778">
    <property type="protein sequence ID" value="ADD40300.1"/>
    <property type="molecule type" value="Genomic_DNA"/>
</dbReference>
<gene>
    <name evidence="9" type="ordered locus">Snas_0586</name>
</gene>
<dbReference type="InterPro" id="IPR051794">
    <property type="entry name" value="PG_Endopeptidase_C40"/>
</dbReference>
<keyword evidence="3" id="KW-0378">Hydrolase</keyword>
<dbReference type="InterPro" id="IPR038765">
    <property type="entry name" value="Papain-like_cys_pep_sf"/>
</dbReference>
<evidence type="ECO:0000256" key="5">
    <source>
        <dbReference type="SAM" id="Coils"/>
    </source>
</evidence>
<keyword evidence="4" id="KW-0788">Thiol protease</keyword>
<dbReference type="GO" id="GO:0008234">
    <property type="term" value="F:cysteine-type peptidase activity"/>
    <property type="evidence" value="ECO:0007669"/>
    <property type="project" value="UniProtKB-KW"/>
</dbReference>
<comment type="similarity">
    <text evidence="1">Belongs to the peptidase C40 family.</text>
</comment>
<feature type="domain" description="NlpC/P60" evidence="8">
    <location>
        <begin position="245"/>
        <end position="374"/>
    </location>
</feature>
<dbReference type="Proteomes" id="UP000000844">
    <property type="component" value="Chromosome"/>
</dbReference>
<dbReference type="HOGENOM" id="CLU_634469_0_0_11"/>
<keyword evidence="2" id="KW-0645">Protease</keyword>
<feature type="compositionally biased region" description="Basic and acidic residues" evidence="6">
    <location>
        <begin position="374"/>
        <end position="392"/>
    </location>
</feature>
<dbReference type="MEROPS" id="C40.007"/>
<feature type="chain" id="PRO_5003048894" evidence="7">
    <location>
        <begin position="29"/>
        <end position="432"/>
    </location>
</feature>
<feature type="coiled-coil region" evidence="5">
    <location>
        <begin position="178"/>
        <end position="229"/>
    </location>
</feature>
<dbReference type="PANTHER" id="PTHR47359">
    <property type="entry name" value="PEPTIDOGLYCAN DL-ENDOPEPTIDASE CWLO"/>
    <property type="match status" value="1"/>
</dbReference>
<feature type="region of interest" description="Disordered" evidence="6">
    <location>
        <begin position="372"/>
        <end position="432"/>
    </location>
</feature>
<evidence type="ECO:0000256" key="4">
    <source>
        <dbReference type="ARBA" id="ARBA00022807"/>
    </source>
</evidence>